<feature type="region of interest" description="Disordered" evidence="1">
    <location>
        <begin position="592"/>
        <end position="690"/>
    </location>
</feature>
<gene>
    <name evidence="3" type="ORF">AMATHDRAFT_68897</name>
</gene>
<feature type="region of interest" description="Disordered" evidence="1">
    <location>
        <begin position="716"/>
        <end position="754"/>
    </location>
</feature>
<dbReference type="Gene3D" id="3.80.10.10">
    <property type="entry name" value="Ribonuclease Inhibitor"/>
    <property type="match status" value="1"/>
</dbReference>
<name>A0A2A9NGT7_9AGAR</name>
<evidence type="ECO:0000313" key="3">
    <source>
        <dbReference type="EMBL" id="PFH46863.1"/>
    </source>
</evidence>
<feature type="domain" description="F-box" evidence="2">
    <location>
        <begin position="59"/>
        <end position="103"/>
    </location>
</feature>
<dbReference type="InterPro" id="IPR036047">
    <property type="entry name" value="F-box-like_dom_sf"/>
</dbReference>
<feature type="region of interest" description="Disordered" evidence="1">
    <location>
        <begin position="356"/>
        <end position="392"/>
    </location>
</feature>
<proteinExistence type="predicted"/>
<dbReference type="Proteomes" id="UP000242287">
    <property type="component" value="Unassembled WGS sequence"/>
</dbReference>
<keyword evidence="4" id="KW-1185">Reference proteome</keyword>
<sequence length="836" mass="90404">MPCLCVNRRRTADADLVIPRFAFPYSRSSIYFSGSSAPHIVDTCEDAASRTSTPLPSLFSELPLDVLQPILAMLNDRRDWHACTLVNRAFNRISTSFLYHTLDSRITKRARLHHPSTTLINRPDLARHVRHITETGAVHLTLRHDHPTITQDTLRALSLCTNLRSLTWIDDTSLSLSSTSSPLSLSLHPSLSAATPYPPRGSPNHTLLSLLSVIRHINAPLSELTIRSHSDLGQAVWTELATWTGLEKISVWCMEGPPRVLQGWAGPELGKTLRSLELGRCAGVPPTILITVLSQLPLLQDLRLKGAPASAVLTILSLLPNLQSLDTEYLISGSGNVWPRGWPLLHYNPAAHPNAHHSLPSPPLSLSETRSSPSPTFPPPPPPPSSSLQPPALPALRHLTVRTSSIDTLGPTKLFPWIRALVSVPGLESFRLLAFATTGYTAIPRGFLLEMGRVHGALCGSSSYGPAIATGSGHGPRYGGLDSGSSGWDGVGYSEGSGGSNSPREHEGSSLKRWIVGEAQMTLGDIECACKIFPALEELVCSVAVSWGDVDSITQAISSAKNLHTLRLHVQWIPPTPSASYAHSFPRLVYTSGAKQQQRQQQPLSPPISPRSITGSTIYHSPTHSTSAHLTSNLSSHRRHLPSPPLDNSPPLIAQSDSDIDSDLDVDEDEESGSGNVNTQHIDPRSRFRFSGDTGGRGAFGWDEVGLKYVNRVARGGDAGDDGEFDRNIGGGSRHPHLNSGQVGKENGPERQGPPFTVAHARAMMLMSGSKLRVVAVGGVVYTGKWVWDENADSDADGNADGGQRNEKEMLAGGGQRRGAKRFEVLEDVAEERWQT</sequence>
<protein>
    <recommendedName>
        <fullName evidence="2">F-box domain-containing protein</fullName>
    </recommendedName>
</protein>
<dbReference type="InterPro" id="IPR032675">
    <property type="entry name" value="LRR_dom_sf"/>
</dbReference>
<organism evidence="3 4">
    <name type="scientific">Amanita thiersii Skay4041</name>
    <dbReference type="NCBI Taxonomy" id="703135"/>
    <lineage>
        <taxon>Eukaryota</taxon>
        <taxon>Fungi</taxon>
        <taxon>Dikarya</taxon>
        <taxon>Basidiomycota</taxon>
        <taxon>Agaricomycotina</taxon>
        <taxon>Agaricomycetes</taxon>
        <taxon>Agaricomycetidae</taxon>
        <taxon>Agaricales</taxon>
        <taxon>Pluteineae</taxon>
        <taxon>Amanitaceae</taxon>
        <taxon>Amanita</taxon>
    </lineage>
</organism>
<feature type="compositionally biased region" description="Polar residues" evidence="1">
    <location>
        <begin position="614"/>
        <end position="635"/>
    </location>
</feature>
<feature type="region of interest" description="Disordered" evidence="1">
    <location>
        <begin position="791"/>
        <end position="818"/>
    </location>
</feature>
<reference evidence="3 4" key="1">
    <citation type="submission" date="2014-02" db="EMBL/GenBank/DDBJ databases">
        <title>Transposable element dynamics among asymbiotic and ectomycorrhizal Amanita fungi.</title>
        <authorList>
            <consortium name="DOE Joint Genome Institute"/>
            <person name="Hess J."/>
            <person name="Skrede I."/>
            <person name="Wolfe B."/>
            <person name="LaButti K."/>
            <person name="Ohm R.A."/>
            <person name="Grigoriev I.V."/>
            <person name="Pringle A."/>
        </authorList>
    </citation>
    <scope>NUCLEOTIDE SEQUENCE [LARGE SCALE GENOMIC DNA]</scope>
    <source>
        <strain evidence="3 4">SKay4041</strain>
    </source>
</reference>
<dbReference type="InterPro" id="IPR001810">
    <property type="entry name" value="F-box_dom"/>
</dbReference>
<dbReference type="OrthoDB" id="5297217at2759"/>
<evidence type="ECO:0000313" key="4">
    <source>
        <dbReference type="Proteomes" id="UP000242287"/>
    </source>
</evidence>
<feature type="compositionally biased region" description="Acidic residues" evidence="1">
    <location>
        <begin position="658"/>
        <end position="672"/>
    </location>
</feature>
<evidence type="ECO:0000256" key="1">
    <source>
        <dbReference type="SAM" id="MobiDB-lite"/>
    </source>
</evidence>
<accession>A0A2A9NGT7</accession>
<feature type="compositionally biased region" description="Low complexity" evidence="1">
    <location>
        <begin position="356"/>
        <end position="374"/>
    </location>
</feature>
<dbReference type="EMBL" id="KZ302153">
    <property type="protein sequence ID" value="PFH46863.1"/>
    <property type="molecule type" value="Genomic_DNA"/>
</dbReference>
<dbReference type="SUPFAM" id="SSF52047">
    <property type="entry name" value="RNI-like"/>
    <property type="match status" value="1"/>
</dbReference>
<evidence type="ECO:0000259" key="2">
    <source>
        <dbReference type="Pfam" id="PF12937"/>
    </source>
</evidence>
<feature type="compositionally biased region" description="Pro residues" evidence="1">
    <location>
        <begin position="375"/>
        <end position="385"/>
    </location>
</feature>
<dbReference type="AlphaFoldDB" id="A0A2A9NGT7"/>
<dbReference type="Pfam" id="PF12937">
    <property type="entry name" value="F-box-like"/>
    <property type="match status" value="1"/>
</dbReference>
<dbReference type="SUPFAM" id="SSF81383">
    <property type="entry name" value="F-box domain"/>
    <property type="match status" value="1"/>
</dbReference>